<evidence type="ECO:0000256" key="3">
    <source>
        <dbReference type="ARBA" id="ARBA00022692"/>
    </source>
</evidence>
<dbReference type="Gene3D" id="3.40.50.300">
    <property type="entry name" value="P-loop containing nucleotide triphosphate hydrolases"/>
    <property type="match status" value="2"/>
</dbReference>
<dbReference type="InterPro" id="IPR011527">
    <property type="entry name" value="ABC1_TM_dom"/>
</dbReference>
<dbReference type="SMART" id="SM00382">
    <property type="entry name" value="AAA"/>
    <property type="match status" value="2"/>
</dbReference>
<feature type="domain" description="ABC transmembrane type-1" evidence="11">
    <location>
        <begin position="968"/>
        <end position="1234"/>
    </location>
</feature>
<feature type="transmembrane region" description="Helical" evidence="9">
    <location>
        <begin position="345"/>
        <end position="366"/>
    </location>
</feature>
<feature type="transmembrane region" description="Helical" evidence="9">
    <location>
        <begin position="1185"/>
        <end position="1212"/>
    </location>
</feature>
<organism evidence="12 13">
    <name type="scientific">Glarea lozoyensis (strain ATCC 20868 / MF5171)</name>
    <dbReference type="NCBI Taxonomy" id="1116229"/>
    <lineage>
        <taxon>Eukaryota</taxon>
        <taxon>Fungi</taxon>
        <taxon>Dikarya</taxon>
        <taxon>Ascomycota</taxon>
        <taxon>Pezizomycotina</taxon>
        <taxon>Leotiomycetes</taxon>
        <taxon>Helotiales</taxon>
        <taxon>Helotiaceae</taxon>
        <taxon>Glarea</taxon>
    </lineage>
</organism>
<evidence type="ECO:0000256" key="9">
    <source>
        <dbReference type="SAM" id="Phobius"/>
    </source>
</evidence>
<feature type="transmembrane region" description="Helical" evidence="9">
    <location>
        <begin position="304"/>
        <end position="325"/>
    </location>
</feature>
<dbReference type="OrthoDB" id="6500128at2759"/>
<keyword evidence="7 9" id="KW-1133">Transmembrane helix</keyword>
<evidence type="ECO:0000259" key="10">
    <source>
        <dbReference type="PROSITE" id="PS50893"/>
    </source>
</evidence>
<feature type="transmembrane region" description="Helical" evidence="9">
    <location>
        <begin position="479"/>
        <end position="500"/>
    </location>
</feature>
<keyword evidence="12" id="KW-0378">Hydrolase</keyword>
<dbReference type="PROSITE" id="PS00211">
    <property type="entry name" value="ABC_TRANSPORTER_1"/>
    <property type="match status" value="2"/>
</dbReference>
<comment type="subcellular location">
    <subcellularLocation>
        <location evidence="1">Membrane</location>
        <topology evidence="1">Multi-pass membrane protein</topology>
    </subcellularLocation>
</comment>
<evidence type="ECO:0000256" key="5">
    <source>
        <dbReference type="ARBA" id="ARBA00022741"/>
    </source>
</evidence>
<dbReference type="GO" id="GO:0005524">
    <property type="term" value="F:ATP binding"/>
    <property type="evidence" value="ECO:0007669"/>
    <property type="project" value="UniProtKB-KW"/>
</dbReference>
<evidence type="ECO:0000256" key="7">
    <source>
        <dbReference type="ARBA" id="ARBA00022989"/>
    </source>
</evidence>
<keyword evidence="13" id="KW-1185">Reference proteome</keyword>
<name>S3DCJ1_GLAL2</name>
<feature type="transmembrane region" description="Helical" evidence="9">
    <location>
        <begin position="108"/>
        <end position="127"/>
    </location>
</feature>
<dbReference type="GO" id="GO:0005737">
    <property type="term" value="C:cytoplasm"/>
    <property type="evidence" value="ECO:0007669"/>
    <property type="project" value="UniProtKB-ARBA"/>
</dbReference>
<feature type="transmembrane region" description="Helical" evidence="9">
    <location>
        <begin position="139"/>
        <end position="156"/>
    </location>
</feature>
<keyword evidence="3 9" id="KW-0812">Transmembrane</keyword>
<dbReference type="CDD" id="cd18596">
    <property type="entry name" value="ABC_6TM_VMR1_D1_like"/>
    <property type="match status" value="1"/>
</dbReference>
<dbReference type="PROSITE" id="PS50893">
    <property type="entry name" value="ABC_TRANSPORTER_2"/>
    <property type="match status" value="2"/>
</dbReference>
<dbReference type="FunFam" id="3.40.50.300:FF:001577">
    <property type="entry name" value="ABC bile acid transporter"/>
    <property type="match status" value="1"/>
</dbReference>
<dbReference type="PANTHER" id="PTHR24223:SF415">
    <property type="entry name" value="FI20190P1"/>
    <property type="match status" value="1"/>
</dbReference>
<dbReference type="InterPro" id="IPR036640">
    <property type="entry name" value="ABC1_TM_sf"/>
</dbReference>
<dbReference type="InterPro" id="IPR003439">
    <property type="entry name" value="ABC_transporter-like_ATP-bd"/>
</dbReference>
<dbReference type="FunFam" id="3.40.50.300:FF:001751">
    <property type="entry name" value="ABC bile acid transporter"/>
    <property type="match status" value="1"/>
</dbReference>
<evidence type="ECO:0000256" key="6">
    <source>
        <dbReference type="ARBA" id="ARBA00022840"/>
    </source>
</evidence>
<dbReference type="InterPro" id="IPR027417">
    <property type="entry name" value="P-loop_NTPase"/>
</dbReference>
<dbReference type="EMBL" id="KE145353">
    <property type="protein sequence ID" value="EPE36137.1"/>
    <property type="molecule type" value="Genomic_DNA"/>
</dbReference>
<gene>
    <name evidence="12" type="ORF">GLAREA_05475</name>
</gene>
<reference evidence="12 13" key="1">
    <citation type="journal article" date="2013" name="BMC Genomics">
        <title>Genomics-driven discovery of the pneumocandin biosynthetic gene cluster in the fungus Glarea lozoyensis.</title>
        <authorList>
            <person name="Chen L."/>
            <person name="Yue Q."/>
            <person name="Zhang X."/>
            <person name="Xiang M."/>
            <person name="Wang C."/>
            <person name="Li S."/>
            <person name="Che Y."/>
            <person name="Ortiz-Lopez F.J."/>
            <person name="Bills G.F."/>
            <person name="Liu X."/>
            <person name="An Z."/>
        </authorList>
    </citation>
    <scope>NUCLEOTIDE SEQUENCE [LARGE SCALE GENOMIC DNA]</scope>
    <source>
        <strain evidence="13">ATCC 20868 / MF5171</strain>
    </source>
</reference>
<dbReference type="GeneID" id="19464529"/>
<dbReference type="InterPro" id="IPR050173">
    <property type="entry name" value="ABC_transporter_C-like"/>
</dbReference>
<dbReference type="FunFam" id="1.20.1560.10:FF:000013">
    <property type="entry name" value="ABC transporter C family member 2"/>
    <property type="match status" value="1"/>
</dbReference>
<dbReference type="PROSITE" id="PS50929">
    <property type="entry name" value="ABC_TM1F"/>
    <property type="match status" value="2"/>
</dbReference>
<dbReference type="InterPro" id="IPR017871">
    <property type="entry name" value="ABC_transporter-like_CS"/>
</dbReference>
<feature type="transmembrane region" description="Helical" evidence="9">
    <location>
        <begin position="168"/>
        <end position="187"/>
    </location>
</feature>
<dbReference type="KEGG" id="glz:GLAREA_05475"/>
<dbReference type="Gene3D" id="1.20.1560.10">
    <property type="entry name" value="ABC transporter type 1, transmembrane domain"/>
    <property type="match status" value="2"/>
</dbReference>
<feature type="domain" description="ABC transporter" evidence="10">
    <location>
        <begin position="675"/>
        <end position="899"/>
    </location>
</feature>
<protein>
    <submittedName>
        <fullName evidence="12">p-loop containing nucleoside triphosphate hydrolase</fullName>
    </submittedName>
</protein>
<keyword evidence="6" id="KW-0067">ATP-binding</keyword>
<dbReference type="PANTHER" id="PTHR24223">
    <property type="entry name" value="ATP-BINDING CASSETTE SUB-FAMILY C"/>
    <property type="match status" value="1"/>
</dbReference>
<dbReference type="Pfam" id="PF00664">
    <property type="entry name" value="ABC_membrane"/>
    <property type="match status" value="2"/>
</dbReference>
<evidence type="ECO:0000256" key="2">
    <source>
        <dbReference type="ARBA" id="ARBA00022448"/>
    </source>
</evidence>
<dbReference type="HOGENOM" id="CLU_000604_27_6_1"/>
<evidence type="ECO:0000256" key="1">
    <source>
        <dbReference type="ARBA" id="ARBA00004141"/>
    </source>
</evidence>
<keyword evidence="4" id="KW-0677">Repeat</keyword>
<dbReference type="SUPFAM" id="SSF52540">
    <property type="entry name" value="P-loop containing nucleoside triphosphate hydrolases"/>
    <property type="match status" value="2"/>
</dbReference>
<dbReference type="eggNOG" id="KOG0054">
    <property type="taxonomic scope" value="Eukaryota"/>
</dbReference>
<dbReference type="RefSeq" id="XP_008076955.1">
    <property type="nucleotide sequence ID" value="XM_008078764.1"/>
</dbReference>
<feature type="transmembrane region" description="Helical" evidence="9">
    <location>
        <begin position="193"/>
        <end position="213"/>
    </location>
</feature>
<keyword evidence="8 9" id="KW-0472">Membrane</keyword>
<evidence type="ECO:0000259" key="11">
    <source>
        <dbReference type="PROSITE" id="PS50929"/>
    </source>
</evidence>
<dbReference type="CDD" id="cd03250">
    <property type="entry name" value="ABCC_MRP_domain1"/>
    <property type="match status" value="1"/>
</dbReference>
<dbReference type="Pfam" id="PF00005">
    <property type="entry name" value="ABC_tran"/>
    <property type="match status" value="2"/>
</dbReference>
<feature type="domain" description="ABC transporter" evidence="10">
    <location>
        <begin position="1269"/>
        <end position="1490"/>
    </location>
</feature>
<dbReference type="InterPro" id="IPR003593">
    <property type="entry name" value="AAA+_ATPase"/>
</dbReference>
<evidence type="ECO:0000256" key="4">
    <source>
        <dbReference type="ARBA" id="ARBA00022737"/>
    </source>
</evidence>
<dbReference type="GO" id="GO:0140359">
    <property type="term" value="F:ABC-type transporter activity"/>
    <property type="evidence" value="ECO:0007669"/>
    <property type="project" value="InterPro"/>
</dbReference>
<feature type="domain" description="ABC transmembrane type-1" evidence="11">
    <location>
        <begin position="305"/>
        <end position="645"/>
    </location>
</feature>
<keyword evidence="5" id="KW-0547">Nucleotide-binding</keyword>
<dbReference type="SUPFAM" id="SSF90123">
    <property type="entry name" value="ABC transporter transmembrane region"/>
    <property type="match status" value="2"/>
</dbReference>
<proteinExistence type="predicted"/>
<dbReference type="OMA" id="MVGYCAQ"/>
<dbReference type="Proteomes" id="UP000016922">
    <property type="component" value="Unassembled WGS sequence"/>
</dbReference>
<evidence type="ECO:0000313" key="13">
    <source>
        <dbReference type="Proteomes" id="UP000016922"/>
    </source>
</evidence>
<dbReference type="GO" id="GO:0016020">
    <property type="term" value="C:membrane"/>
    <property type="evidence" value="ECO:0007669"/>
    <property type="project" value="UniProtKB-SubCell"/>
</dbReference>
<keyword evidence="2" id="KW-0813">Transport</keyword>
<evidence type="ECO:0000256" key="8">
    <source>
        <dbReference type="ARBA" id="ARBA00023136"/>
    </source>
</evidence>
<sequence>MAYLLLPDSEQPWYGQEGAFRSSMVHVAIKEDSSTRCSRIWDPVNAQFESCVLPYIANIPALLAICIVLGYLFRLIPGISLTPWWLSRFVREVPEPVDELTPKRRRSFTVFSGSLLLVSILGLSLQVSTALFPRFQLELLGLVASWIASIILLVILRPAATPKALLGLYVSIFVSQFIIIANGASSLDAFDCPATVVFLLAFAAIWIILCMPLRDPSLPRFAISPPFGVPTEKLRTPEDCLTLWQFMSVSWMESLLKVGNSRQLNDDDVWSLGYQFDHQTLHSKFRELKGSVFRKLIEANGLDLFILSMLGILEIVGYFSVPVLLQKLLQSMEDHHSFKRPAFVYTLLTLLIRLVVAQSENFSVWYGRRAYERSRGELITMLYEKTLSRKMVSVSSKARDEGRTTTNGKVVSKSSTMVEKLLGFFGKKGQPAETPQENSEGIENTEIMPEKSLELATTGKIMNLMRFDAYEVAQRFWEFAQLVTTPLSSIIATVLIWRLIGWPCLLGVITIFVAQGLNAWIARILLKWERRRRASTDAKLHKINQLVEAIRHLRYYGWQDVWLARVMEARQVELGLRIVAGLWQILIGLVNTLASGLFPVVSFYAYTVLAGKPLRVDIAFPALQLFSMLEHNLQDIPNQITVLLNARVSMGRIEDFMKEPDMAEAEAVHETSSDLAMHNATFAWPGATEPVLREITLLLPKGLTVVYGEVGTGKTALLQAFLGELDKLSGEYERSNNVIAYCGQTPWLQSMSIRENILFSSPYEEVRYRHALDVCALLPDMANFDHGDLSLVGENGVGLSGGQKARISLARAVYSQAKVLLLDDPLSALDHHTAESIVRKCISGPLLKDKTVVLVTHRTDLVLPIADQVVEICNGRAETIERDSLNILQKVHSHDSANEDSHVDEDKPTTIPAKFLEDEHREHGGVKASIYWEYVKAGKLRWWFILFISMLFYRLTDVSKTWFLKTWGEAYDEVEETSGGPLSGLPHPERDIKPWLVGFLVLAIAQAVADLSNRIFMLVISYQAGKNMFERVITRVTHAKFRFYDVTPVGRLMNRLTSDINTIDGNISGQLSYMANLATAWVSSVIVIGSVTPLFLIFAVLLTISFVAIFSHFLPTSQSLRRLEMVSLSPLISNFGELTTGLTSIRAFKVSYLFQQRVIKVTDNFQKMDHFYWSLQSWLMWRFDILSAISTFLLTSLALITGLSPGLTAFVLTAASKFVWSTHKMCRRYGQLQMDFVSVERVVEMMRLDQEPPGKVQPPAYWPSYDGDIIFENVTIRYAPHLEPSLTDVSLKIKGGSTTALIGRTASGKSTLALSLLATTLPSTGRIIIDGIDISTVDTQALRKRVTFLAQEPVLFPGSMRVNLDPLDEYSDSECIWVLDKIASRHQWSLDTHVDTGGRNLSQGQRQLVGLARAMLRRSPIIIMDEATASIDMETAMRIQKILREEMKDSTVITIAHRVDAVKGADHCVVLSKGRIIKSGGVDENVEELLG</sequence>
<evidence type="ECO:0000313" key="12">
    <source>
        <dbReference type="EMBL" id="EPE36137.1"/>
    </source>
</evidence>
<feature type="transmembrane region" description="Helical" evidence="9">
    <location>
        <begin position="52"/>
        <end position="73"/>
    </location>
</feature>
<dbReference type="GO" id="GO:0016887">
    <property type="term" value="F:ATP hydrolysis activity"/>
    <property type="evidence" value="ECO:0007669"/>
    <property type="project" value="InterPro"/>
</dbReference>
<accession>S3DCJ1</accession>
<feature type="transmembrane region" description="Helical" evidence="9">
    <location>
        <begin position="506"/>
        <end position="526"/>
    </location>
</feature>
<dbReference type="CDD" id="cd18604">
    <property type="entry name" value="ABC_6TM_VMR1_D2_like"/>
    <property type="match status" value="1"/>
</dbReference>